<dbReference type="RefSeq" id="XP_033678842.1">
    <property type="nucleotide sequence ID" value="XM_033830039.1"/>
</dbReference>
<dbReference type="OrthoDB" id="1470350at2759"/>
<dbReference type="GO" id="GO:0005506">
    <property type="term" value="F:iron ion binding"/>
    <property type="evidence" value="ECO:0007669"/>
    <property type="project" value="InterPro"/>
</dbReference>
<dbReference type="InterPro" id="IPR002401">
    <property type="entry name" value="Cyt_P450_E_grp-I"/>
</dbReference>
<dbReference type="InterPro" id="IPR036396">
    <property type="entry name" value="Cyt_P450_sf"/>
</dbReference>
<dbReference type="PANTHER" id="PTHR24305:SF226">
    <property type="entry name" value="CYTOCHROME P450 MONOOXYGENASE"/>
    <property type="match status" value="1"/>
</dbReference>
<dbReference type="Gene3D" id="1.10.630.10">
    <property type="entry name" value="Cytochrome P450"/>
    <property type="match status" value="1"/>
</dbReference>
<proteinExistence type="predicted"/>
<keyword evidence="1" id="KW-0479">Metal-binding</keyword>
<keyword evidence="2" id="KW-0472">Membrane</keyword>
<keyword evidence="3" id="KW-0560">Oxidoreductase</keyword>
<keyword evidence="2" id="KW-1133">Transmembrane helix</keyword>
<dbReference type="CDD" id="cd11061">
    <property type="entry name" value="CYP67-like"/>
    <property type="match status" value="1"/>
</dbReference>
<evidence type="ECO:0000313" key="3">
    <source>
        <dbReference type="EMBL" id="KAF2243838.1"/>
    </source>
</evidence>
<dbReference type="InterPro" id="IPR001128">
    <property type="entry name" value="Cyt_P450"/>
</dbReference>
<dbReference type="AlphaFoldDB" id="A0A6A6I1F0"/>
<evidence type="ECO:0000256" key="1">
    <source>
        <dbReference type="PIRSR" id="PIRSR602401-1"/>
    </source>
</evidence>
<dbReference type="PRINTS" id="PR00385">
    <property type="entry name" value="P450"/>
</dbReference>
<dbReference type="GO" id="GO:0016705">
    <property type="term" value="F:oxidoreductase activity, acting on paired donors, with incorporation or reduction of molecular oxygen"/>
    <property type="evidence" value="ECO:0007669"/>
    <property type="project" value="InterPro"/>
</dbReference>
<keyword evidence="1" id="KW-0408">Iron</keyword>
<keyword evidence="1" id="KW-0349">Heme</keyword>
<evidence type="ECO:0000256" key="2">
    <source>
        <dbReference type="SAM" id="Phobius"/>
    </source>
</evidence>
<feature type="binding site" description="axial binding residue" evidence="1">
    <location>
        <position position="474"/>
    </location>
    <ligand>
        <name>heme</name>
        <dbReference type="ChEBI" id="CHEBI:30413"/>
    </ligand>
    <ligandPart>
        <name>Fe</name>
        <dbReference type="ChEBI" id="CHEBI:18248"/>
    </ligandPart>
</feature>
<feature type="transmembrane region" description="Helical" evidence="2">
    <location>
        <begin position="19"/>
        <end position="37"/>
    </location>
</feature>
<dbReference type="PRINTS" id="PR00463">
    <property type="entry name" value="EP450I"/>
</dbReference>
<dbReference type="Pfam" id="PF00067">
    <property type="entry name" value="p450"/>
    <property type="match status" value="1"/>
</dbReference>
<evidence type="ECO:0000313" key="4">
    <source>
        <dbReference type="Proteomes" id="UP000800094"/>
    </source>
</evidence>
<dbReference type="InterPro" id="IPR050121">
    <property type="entry name" value="Cytochrome_P450_monoxygenase"/>
</dbReference>
<organism evidence="3 4">
    <name type="scientific">Trematosphaeria pertusa</name>
    <dbReference type="NCBI Taxonomy" id="390896"/>
    <lineage>
        <taxon>Eukaryota</taxon>
        <taxon>Fungi</taxon>
        <taxon>Dikarya</taxon>
        <taxon>Ascomycota</taxon>
        <taxon>Pezizomycotina</taxon>
        <taxon>Dothideomycetes</taxon>
        <taxon>Pleosporomycetidae</taxon>
        <taxon>Pleosporales</taxon>
        <taxon>Massarineae</taxon>
        <taxon>Trematosphaeriaceae</taxon>
        <taxon>Trematosphaeria</taxon>
    </lineage>
</organism>
<dbReference type="Proteomes" id="UP000800094">
    <property type="component" value="Unassembled WGS sequence"/>
</dbReference>
<dbReference type="EMBL" id="ML987204">
    <property type="protein sequence ID" value="KAF2243838.1"/>
    <property type="molecule type" value="Genomic_DNA"/>
</dbReference>
<keyword evidence="2" id="KW-0812">Transmembrane</keyword>
<comment type="cofactor">
    <cofactor evidence="1">
        <name>heme</name>
        <dbReference type="ChEBI" id="CHEBI:30413"/>
    </cofactor>
</comment>
<gene>
    <name evidence="3" type="ORF">BU26DRAFT_523414</name>
</gene>
<dbReference type="GO" id="GO:0004497">
    <property type="term" value="F:monooxygenase activity"/>
    <property type="evidence" value="ECO:0007669"/>
    <property type="project" value="UniProtKB-KW"/>
</dbReference>
<name>A0A6A6I1F0_9PLEO</name>
<reference evidence="3" key="1">
    <citation type="journal article" date="2020" name="Stud. Mycol.">
        <title>101 Dothideomycetes genomes: a test case for predicting lifestyles and emergence of pathogens.</title>
        <authorList>
            <person name="Haridas S."/>
            <person name="Albert R."/>
            <person name="Binder M."/>
            <person name="Bloem J."/>
            <person name="Labutti K."/>
            <person name="Salamov A."/>
            <person name="Andreopoulos B."/>
            <person name="Baker S."/>
            <person name="Barry K."/>
            <person name="Bills G."/>
            <person name="Bluhm B."/>
            <person name="Cannon C."/>
            <person name="Castanera R."/>
            <person name="Culley D."/>
            <person name="Daum C."/>
            <person name="Ezra D."/>
            <person name="Gonzalez J."/>
            <person name="Henrissat B."/>
            <person name="Kuo A."/>
            <person name="Liang C."/>
            <person name="Lipzen A."/>
            <person name="Lutzoni F."/>
            <person name="Magnuson J."/>
            <person name="Mondo S."/>
            <person name="Nolan M."/>
            <person name="Ohm R."/>
            <person name="Pangilinan J."/>
            <person name="Park H.-J."/>
            <person name="Ramirez L."/>
            <person name="Alfaro M."/>
            <person name="Sun H."/>
            <person name="Tritt A."/>
            <person name="Yoshinaga Y."/>
            <person name="Zwiers L.-H."/>
            <person name="Turgeon B."/>
            <person name="Goodwin S."/>
            <person name="Spatafora J."/>
            <person name="Crous P."/>
            <person name="Grigoriev I."/>
        </authorList>
    </citation>
    <scope>NUCLEOTIDE SEQUENCE</scope>
    <source>
        <strain evidence="3">CBS 122368</strain>
    </source>
</reference>
<accession>A0A6A6I1F0</accession>
<dbReference type="GO" id="GO:0020037">
    <property type="term" value="F:heme binding"/>
    <property type="evidence" value="ECO:0007669"/>
    <property type="project" value="InterPro"/>
</dbReference>
<dbReference type="SUPFAM" id="SSF48264">
    <property type="entry name" value="Cytochrome P450"/>
    <property type="match status" value="1"/>
</dbReference>
<dbReference type="GeneID" id="54583369"/>
<keyword evidence="3" id="KW-0503">Monooxygenase</keyword>
<protein>
    <submittedName>
        <fullName evidence="3">Benzoate 4-monooxygenase cytochrome P450</fullName>
    </submittedName>
</protein>
<dbReference type="PANTHER" id="PTHR24305">
    <property type="entry name" value="CYTOCHROME P450"/>
    <property type="match status" value="1"/>
</dbReference>
<keyword evidence="4" id="KW-1185">Reference proteome</keyword>
<sequence>MSSITHVFTSPTPAAYRDWLALLFAIFLGYLIARAVYDVFFHPLANYPGPFVAKISKMPSFYHAVKGDRHIWIWQNHQIYGEKVRISPNTVLFLAPKAHQDVYGSKANVKRAKSYEAWAKNVNESNTALTTDPASHARKRKVLNQAFTEKSVKHAATFMTKHAERWIDLLVADNDVSAEHGWTKTRNMSEWNDWVVFDILGDLCFGRSFETKEPGPNPIREIPRHIIRHVRLFYPILQSPFMEFFVWAKPKGLDYLLDLVTPEEVKNYYKFVDDSVSERIKMEQNSKDTEKSRLDIFHFLCAAKDPVTGERYSEDALRAEAIMLIVAGSDSVSTILAGFWFYISRNESAYTRLTTEIRSTFKSSDEIVSGPKLASCVYLHACIDESLRIAPAGPSEFAREVLPGGTTINGEYFPQGVVVGCSNWAMGRNEQIFGDPNRFRPERYIPSEATGVTVEEVNRIKSYYQPFLIGPTNCVGKNIAMTELALIIARTLFRLDSRASPGEDLGASHPSLGWGRRDENQYQIIDAYITVHDGPMLQFKKRTA</sequence>